<proteinExistence type="predicted"/>
<feature type="region of interest" description="Disordered" evidence="1">
    <location>
        <begin position="181"/>
        <end position="209"/>
    </location>
</feature>
<evidence type="ECO:0000313" key="2">
    <source>
        <dbReference type="EMBL" id="KAJ7071807.1"/>
    </source>
</evidence>
<feature type="compositionally biased region" description="Low complexity" evidence="1">
    <location>
        <begin position="87"/>
        <end position="98"/>
    </location>
</feature>
<accession>A0AAD6TP71</accession>
<protein>
    <submittedName>
        <fullName evidence="2">Uncharacterized protein</fullName>
    </submittedName>
</protein>
<keyword evidence="3" id="KW-1185">Reference proteome</keyword>
<comment type="caution">
    <text evidence="2">The sequence shown here is derived from an EMBL/GenBank/DDBJ whole genome shotgun (WGS) entry which is preliminary data.</text>
</comment>
<dbReference type="Proteomes" id="UP001222325">
    <property type="component" value="Unassembled WGS sequence"/>
</dbReference>
<dbReference type="AlphaFoldDB" id="A0AAD6TP71"/>
<organism evidence="2 3">
    <name type="scientific">Mycena belliarum</name>
    <dbReference type="NCBI Taxonomy" id="1033014"/>
    <lineage>
        <taxon>Eukaryota</taxon>
        <taxon>Fungi</taxon>
        <taxon>Dikarya</taxon>
        <taxon>Basidiomycota</taxon>
        <taxon>Agaricomycotina</taxon>
        <taxon>Agaricomycetes</taxon>
        <taxon>Agaricomycetidae</taxon>
        <taxon>Agaricales</taxon>
        <taxon>Marasmiineae</taxon>
        <taxon>Mycenaceae</taxon>
        <taxon>Mycena</taxon>
    </lineage>
</organism>
<evidence type="ECO:0000256" key="1">
    <source>
        <dbReference type="SAM" id="MobiDB-lite"/>
    </source>
</evidence>
<name>A0AAD6TP71_9AGAR</name>
<sequence>MPHPLDGSSSSPHRNLSRQQPQEARVGFQESAWSASDWSSTAKPPSSSSAASPSRPSHAPILPRKSRSLQTADARRTIPPSSADYHSPAFPVFAPPSARHVPRSHAPRPVSLRRRSPAYALLNAFQKEPSVHSNHDSAAFPIRTNGLGSGVFDGFDSPAAGTRRQYIRSPISTTGRLVLEEQGLSPPHPQVSDAQPLLPLLPSPDTLAT</sequence>
<gene>
    <name evidence="2" type="ORF">B0H15DRAFT_1027681</name>
</gene>
<feature type="region of interest" description="Disordered" evidence="1">
    <location>
        <begin position="1"/>
        <end position="112"/>
    </location>
</feature>
<feature type="compositionally biased region" description="Low complexity" evidence="1">
    <location>
        <begin position="196"/>
        <end position="209"/>
    </location>
</feature>
<feature type="compositionally biased region" description="Polar residues" evidence="1">
    <location>
        <begin position="7"/>
        <end position="22"/>
    </location>
</feature>
<reference evidence="2" key="1">
    <citation type="submission" date="2023-03" db="EMBL/GenBank/DDBJ databases">
        <title>Massive genome expansion in bonnet fungi (Mycena s.s.) driven by repeated elements and novel gene families across ecological guilds.</title>
        <authorList>
            <consortium name="Lawrence Berkeley National Laboratory"/>
            <person name="Harder C.B."/>
            <person name="Miyauchi S."/>
            <person name="Viragh M."/>
            <person name="Kuo A."/>
            <person name="Thoen E."/>
            <person name="Andreopoulos B."/>
            <person name="Lu D."/>
            <person name="Skrede I."/>
            <person name="Drula E."/>
            <person name="Henrissat B."/>
            <person name="Morin E."/>
            <person name="Kohler A."/>
            <person name="Barry K."/>
            <person name="LaButti K."/>
            <person name="Morin E."/>
            <person name="Salamov A."/>
            <person name="Lipzen A."/>
            <person name="Mereny Z."/>
            <person name="Hegedus B."/>
            <person name="Baldrian P."/>
            <person name="Stursova M."/>
            <person name="Weitz H."/>
            <person name="Taylor A."/>
            <person name="Grigoriev I.V."/>
            <person name="Nagy L.G."/>
            <person name="Martin F."/>
            <person name="Kauserud H."/>
        </authorList>
    </citation>
    <scope>NUCLEOTIDE SEQUENCE</scope>
    <source>
        <strain evidence="2">CBHHK173m</strain>
    </source>
</reference>
<feature type="compositionally biased region" description="Basic residues" evidence="1">
    <location>
        <begin position="100"/>
        <end position="112"/>
    </location>
</feature>
<dbReference type="EMBL" id="JARJCN010000124">
    <property type="protein sequence ID" value="KAJ7071807.1"/>
    <property type="molecule type" value="Genomic_DNA"/>
</dbReference>
<evidence type="ECO:0000313" key="3">
    <source>
        <dbReference type="Proteomes" id="UP001222325"/>
    </source>
</evidence>
<feature type="compositionally biased region" description="Low complexity" evidence="1">
    <location>
        <begin position="31"/>
        <end position="60"/>
    </location>
</feature>